<reference evidence="1 2" key="1">
    <citation type="journal article" date="2017" name="Genome Announc.">
        <title>Draft Genome Sequences of Salinivibrio proteolyticus, Salinivibrio sharmensis, Salinivibrio siamensis, Salinivibrio costicola subsp. alcaliphilus, Salinivibrio costicola subsp. vallismortis, and 29 New Isolates Belonging to the Genus Salinivibrio.</title>
        <authorList>
            <person name="Lopez-Hermoso C."/>
            <person name="de la Haba R.R."/>
            <person name="Sanchez-Porro C."/>
            <person name="Bayliss S.C."/>
            <person name="Feil E.J."/>
            <person name="Ventosa A."/>
        </authorList>
    </citation>
    <scope>NUCLEOTIDE SEQUENCE [LARGE SCALE GENOMIC DNA]</scope>
    <source>
        <strain evidence="1 2">IC202</strain>
    </source>
</reference>
<evidence type="ECO:0000313" key="2">
    <source>
        <dbReference type="Proteomes" id="UP000188726"/>
    </source>
</evidence>
<protein>
    <recommendedName>
        <fullName evidence="3">Polymer-forming cytoskeletal protein</fullName>
    </recommendedName>
</protein>
<organism evidence="1 2">
    <name type="scientific">Salinivibrio kushneri</name>
    <dbReference type="NCBI Taxonomy" id="1908198"/>
    <lineage>
        <taxon>Bacteria</taxon>
        <taxon>Pseudomonadati</taxon>
        <taxon>Pseudomonadota</taxon>
        <taxon>Gammaproteobacteria</taxon>
        <taxon>Vibrionales</taxon>
        <taxon>Vibrionaceae</taxon>
        <taxon>Salinivibrio</taxon>
    </lineage>
</organism>
<dbReference type="Proteomes" id="UP000188726">
    <property type="component" value="Unassembled WGS sequence"/>
</dbReference>
<evidence type="ECO:0008006" key="3">
    <source>
        <dbReference type="Google" id="ProtNLM"/>
    </source>
</evidence>
<dbReference type="AlphaFoldDB" id="A0AB36K332"/>
<evidence type="ECO:0000313" key="1">
    <source>
        <dbReference type="EMBL" id="OOE42695.1"/>
    </source>
</evidence>
<gene>
    <name evidence="1" type="ORF">BZG09_12720</name>
</gene>
<sequence length="97" mass="10201">MTREYEIIKGDVEITSELNMNGMFLGNVTIKDGGYLVLNGMAKKSLVVEYGAVVEIPGMVTGDVINNGGNLSISGMVCGQVIENEGTTNITENASIG</sequence>
<proteinExistence type="predicted"/>
<accession>A0AB36K332</accession>
<dbReference type="EMBL" id="MUEO01000036">
    <property type="protein sequence ID" value="OOE42695.1"/>
    <property type="molecule type" value="Genomic_DNA"/>
</dbReference>
<dbReference type="RefSeq" id="WP_077459055.1">
    <property type="nucleotide sequence ID" value="NZ_MUEO01000036.1"/>
</dbReference>
<name>A0AB36K332_9GAMM</name>
<comment type="caution">
    <text evidence="1">The sequence shown here is derived from an EMBL/GenBank/DDBJ whole genome shotgun (WGS) entry which is preliminary data.</text>
</comment>